<accession>A0AAD0VPT7</accession>
<proteinExistence type="predicted"/>
<evidence type="ECO:0000313" key="3">
    <source>
        <dbReference type="Proteomes" id="UP000256621"/>
    </source>
</evidence>
<name>A0AAD0VPT7_CUTAC</name>
<gene>
    <name evidence="2" type="ORF">DXN06_07480</name>
</gene>
<dbReference type="EMBL" id="CP031442">
    <property type="protein sequence ID" value="AXM06994.1"/>
    <property type="molecule type" value="Genomic_DNA"/>
</dbReference>
<reference evidence="2 3" key="1">
    <citation type="submission" date="2018-08" db="EMBL/GenBank/DDBJ databases">
        <title>Genome sequencing of Cutibacterium acnes KCOM 1315.</title>
        <authorList>
            <person name="Kook J.-K."/>
            <person name="Park S.-N."/>
            <person name="Lim Y.K."/>
        </authorList>
    </citation>
    <scope>NUCLEOTIDE SEQUENCE [LARGE SCALE GENOMIC DNA]</scope>
    <source>
        <strain evidence="2 3">KCOM 1315</strain>
    </source>
</reference>
<sequence>MDTTYLGMLARLYMMDNLTPDGQDQPMPAHSEPHQPRTLLTPAIPGGIGRKGLGAHSILRIR</sequence>
<evidence type="ECO:0000313" key="2">
    <source>
        <dbReference type="EMBL" id="AXM06994.1"/>
    </source>
</evidence>
<protein>
    <submittedName>
        <fullName evidence="2">Uncharacterized protein</fullName>
    </submittedName>
</protein>
<feature type="region of interest" description="Disordered" evidence="1">
    <location>
        <begin position="17"/>
        <end position="53"/>
    </location>
</feature>
<dbReference type="Proteomes" id="UP000256621">
    <property type="component" value="Chromosome"/>
</dbReference>
<evidence type="ECO:0000256" key="1">
    <source>
        <dbReference type="SAM" id="MobiDB-lite"/>
    </source>
</evidence>
<organism evidence="2 3">
    <name type="scientific">Cutibacterium acnes</name>
    <name type="common">Propionibacterium acnes</name>
    <dbReference type="NCBI Taxonomy" id="1747"/>
    <lineage>
        <taxon>Bacteria</taxon>
        <taxon>Bacillati</taxon>
        <taxon>Actinomycetota</taxon>
        <taxon>Actinomycetes</taxon>
        <taxon>Propionibacteriales</taxon>
        <taxon>Propionibacteriaceae</taxon>
        <taxon>Cutibacterium</taxon>
    </lineage>
</organism>
<dbReference type="AlphaFoldDB" id="A0AAD0VPT7"/>